<dbReference type="AlphaFoldDB" id="A0A828SSR2"/>
<organism evidence="1 2">
    <name type="scientific">Acinetobacter baumannii 6014059</name>
    <dbReference type="NCBI Taxonomy" id="525242"/>
    <lineage>
        <taxon>Bacteria</taxon>
        <taxon>Pseudomonadati</taxon>
        <taxon>Pseudomonadota</taxon>
        <taxon>Gammaproteobacteria</taxon>
        <taxon>Moraxellales</taxon>
        <taxon>Moraxellaceae</taxon>
        <taxon>Acinetobacter</taxon>
        <taxon>Acinetobacter calcoaceticus/baumannii complex</taxon>
    </lineage>
</organism>
<evidence type="ECO:0000313" key="1">
    <source>
        <dbReference type="EMBL" id="EGJ67907.1"/>
    </source>
</evidence>
<proteinExistence type="predicted"/>
<name>A0A828SSR2_ACIBA</name>
<sequence>MQHKQEGETRSKPVIKLMGFLLLCPTSLEHWITMCWTGLLVDA</sequence>
<comment type="caution">
    <text evidence="1">The sequence shown here is derived from an EMBL/GenBank/DDBJ whole genome shotgun (WGS) entry which is preliminary data.</text>
</comment>
<dbReference type="Proteomes" id="UP000003204">
    <property type="component" value="Unassembled WGS sequence"/>
</dbReference>
<protein>
    <submittedName>
        <fullName evidence="1">Uncharacterized protein</fullName>
    </submittedName>
</protein>
<dbReference type="EMBL" id="ACYS02000114">
    <property type="protein sequence ID" value="EGJ67907.1"/>
    <property type="molecule type" value="Genomic_DNA"/>
</dbReference>
<evidence type="ECO:0000313" key="2">
    <source>
        <dbReference type="Proteomes" id="UP000003204"/>
    </source>
</evidence>
<accession>A0A828SSR2</accession>
<reference evidence="1 2" key="1">
    <citation type="submission" date="2011-04" db="EMBL/GenBank/DDBJ databases">
        <authorList>
            <person name="Weinstock G."/>
            <person name="Sodergren E."/>
            <person name="Clifton S."/>
            <person name="Fulton L."/>
            <person name="Fulton B."/>
            <person name="Courtney L."/>
            <person name="Fronick C."/>
            <person name="Harrison M."/>
            <person name="Strong C."/>
            <person name="Farmer C."/>
            <person name="Delahaunty K."/>
            <person name="Markovic C."/>
            <person name="Hall O."/>
            <person name="Minx P."/>
            <person name="Tomlinson C."/>
            <person name="Mitreva M."/>
            <person name="Hou S."/>
            <person name="Chen J."/>
            <person name="Wollam A."/>
            <person name="Pepin K.H."/>
            <person name="Johnson M."/>
            <person name="Bhonagiri V."/>
            <person name="Zhang X."/>
            <person name="Suruliraj S."/>
            <person name="Warren W."/>
            <person name="Chinwalla A."/>
            <person name="Mardis E.R."/>
            <person name="Wilson R.K."/>
        </authorList>
    </citation>
    <scope>NUCLEOTIDE SEQUENCE [LARGE SCALE GENOMIC DNA]</scope>
    <source>
        <strain evidence="1 2">6014059</strain>
    </source>
</reference>
<gene>
    <name evidence="1" type="ORF">HMPREF0022_02344</name>
</gene>